<name>A0A0P7ZKA0_9EURY</name>
<organism evidence="1 2">
    <name type="scientific">Candidatus Methanoperedens nitratireducens</name>
    <dbReference type="NCBI Taxonomy" id="1392998"/>
    <lineage>
        <taxon>Archaea</taxon>
        <taxon>Methanobacteriati</taxon>
        <taxon>Methanobacteriota</taxon>
        <taxon>Stenosarchaea group</taxon>
        <taxon>Methanomicrobia</taxon>
        <taxon>Methanosarcinales</taxon>
        <taxon>ANME-2 cluster</taxon>
        <taxon>Candidatus Methanoperedentaceae</taxon>
        <taxon>Candidatus Methanoperedens</taxon>
    </lineage>
</organism>
<sequence length="54" mass="6202">WGSPGAVRRSLFMDDVLYTISARKVMMSDLKDISGINSIDLPFSRDLYNEYGWN</sequence>
<evidence type="ECO:0000313" key="1">
    <source>
        <dbReference type="EMBL" id="KPQ44431.1"/>
    </source>
</evidence>
<dbReference type="AlphaFoldDB" id="A0A0P7ZKA0"/>
<accession>A0A0P7ZKA0</accession>
<proteinExistence type="predicted"/>
<protein>
    <submittedName>
        <fullName evidence="1">Uncharacterized protein</fullName>
    </submittedName>
</protein>
<evidence type="ECO:0000313" key="2">
    <source>
        <dbReference type="Proteomes" id="UP000050360"/>
    </source>
</evidence>
<dbReference type="Proteomes" id="UP000050360">
    <property type="component" value="Unassembled WGS sequence"/>
</dbReference>
<reference evidence="1 2" key="1">
    <citation type="submission" date="2015-09" db="EMBL/GenBank/DDBJ databases">
        <title>A metagenomics-based metabolic model of nitrate-dependent anaerobic oxidation of methane by Methanoperedens-like archaea.</title>
        <authorList>
            <person name="Arshad A."/>
            <person name="Speth D.R."/>
            <person name="De Graaf R.M."/>
            <person name="Op Den Camp H.J."/>
            <person name="Jetten M.S."/>
            <person name="Welte C.U."/>
        </authorList>
    </citation>
    <scope>NUCLEOTIDE SEQUENCE [LARGE SCALE GENOMIC DNA]</scope>
</reference>
<gene>
    <name evidence="1" type="ORF">MPEBLZ_00993</name>
</gene>
<feature type="non-terminal residue" evidence="1">
    <location>
        <position position="1"/>
    </location>
</feature>
<comment type="caution">
    <text evidence="1">The sequence shown here is derived from an EMBL/GenBank/DDBJ whole genome shotgun (WGS) entry which is preliminary data.</text>
</comment>
<dbReference type="EMBL" id="LKCM01000093">
    <property type="protein sequence ID" value="KPQ44431.1"/>
    <property type="molecule type" value="Genomic_DNA"/>
</dbReference>